<dbReference type="Gene3D" id="1.10.1740.10">
    <property type="match status" value="1"/>
</dbReference>
<evidence type="ECO:0000256" key="1">
    <source>
        <dbReference type="ARBA" id="ARBA00010641"/>
    </source>
</evidence>
<dbReference type="SUPFAM" id="SSF88946">
    <property type="entry name" value="Sigma2 domain of RNA polymerase sigma factors"/>
    <property type="match status" value="1"/>
</dbReference>
<dbReference type="PANTHER" id="PTHR43133:SF46">
    <property type="entry name" value="RNA POLYMERASE SIGMA-70 FACTOR ECF SUBFAMILY"/>
    <property type="match status" value="1"/>
</dbReference>
<dbReference type="PANTHER" id="PTHR43133">
    <property type="entry name" value="RNA POLYMERASE ECF-TYPE SIGMA FACTO"/>
    <property type="match status" value="1"/>
</dbReference>
<dbReference type="Proteomes" id="UP001325680">
    <property type="component" value="Chromosome"/>
</dbReference>
<evidence type="ECO:0000259" key="6">
    <source>
        <dbReference type="Pfam" id="PF08281"/>
    </source>
</evidence>
<feature type="domain" description="RNA polymerase sigma factor 70 region 4 type 2" evidence="6">
    <location>
        <begin position="122"/>
        <end position="172"/>
    </location>
</feature>
<dbReference type="InterPro" id="IPR039425">
    <property type="entry name" value="RNA_pol_sigma-70-like"/>
</dbReference>
<keyword evidence="2" id="KW-0805">Transcription regulation</keyword>
<dbReference type="NCBIfam" id="TIGR02937">
    <property type="entry name" value="sigma70-ECF"/>
    <property type="match status" value="1"/>
</dbReference>
<gene>
    <name evidence="7" type="ORF">U0035_19735</name>
</gene>
<protein>
    <submittedName>
        <fullName evidence="7">RNA polymerase sigma-70 factor</fullName>
    </submittedName>
</protein>
<accession>A0ABZ0W757</accession>
<evidence type="ECO:0000313" key="8">
    <source>
        <dbReference type="Proteomes" id="UP001325680"/>
    </source>
</evidence>
<dbReference type="InterPro" id="IPR013324">
    <property type="entry name" value="RNA_pol_sigma_r3/r4-like"/>
</dbReference>
<name>A0ABZ0W757_9BACT</name>
<keyword evidence="8" id="KW-1185">Reference proteome</keyword>
<dbReference type="Pfam" id="PF08281">
    <property type="entry name" value="Sigma70_r4_2"/>
    <property type="match status" value="1"/>
</dbReference>
<dbReference type="InterPro" id="IPR014327">
    <property type="entry name" value="RNA_pol_sigma70_bacteroid"/>
</dbReference>
<keyword evidence="3" id="KW-0731">Sigma factor</keyword>
<dbReference type="InterPro" id="IPR014284">
    <property type="entry name" value="RNA_pol_sigma-70_dom"/>
</dbReference>
<evidence type="ECO:0000256" key="3">
    <source>
        <dbReference type="ARBA" id="ARBA00023082"/>
    </source>
</evidence>
<dbReference type="RefSeq" id="WP_114790651.1">
    <property type="nucleotide sequence ID" value="NZ_CP139960.1"/>
</dbReference>
<dbReference type="InterPro" id="IPR007627">
    <property type="entry name" value="RNA_pol_sigma70_r2"/>
</dbReference>
<dbReference type="InterPro" id="IPR013325">
    <property type="entry name" value="RNA_pol_sigma_r2"/>
</dbReference>
<evidence type="ECO:0000256" key="2">
    <source>
        <dbReference type="ARBA" id="ARBA00023015"/>
    </source>
</evidence>
<feature type="domain" description="RNA polymerase sigma-70 region 2" evidence="5">
    <location>
        <begin position="29"/>
        <end position="91"/>
    </location>
</feature>
<evidence type="ECO:0000259" key="5">
    <source>
        <dbReference type="Pfam" id="PF04542"/>
    </source>
</evidence>
<dbReference type="InterPro" id="IPR036388">
    <property type="entry name" value="WH-like_DNA-bd_sf"/>
</dbReference>
<dbReference type="EMBL" id="CP139960">
    <property type="protein sequence ID" value="WQD37901.1"/>
    <property type="molecule type" value="Genomic_DNA"/>
</dbReference>
<reference evidence="7 8" key="1">
    <citation type="submission" date="2023-12" db="EMBL/GenBank/DDBJ databases">
        <title>Genome sequencing and assembly of bacterial species from a model synthetic community.</title>
        <authorList>
            <person name="Hogle S.L."/>
        </authorList>
    </citation>
    <scope>NUCLEOTIDE SEQUENCE [LARGE SCALE GENOMIC DNA]</scope>
    <source>
        <strain evidence="7 8">HAMBI_3031</strain>
    </source>
</reference>
<evidence type="ECO:0000313" key="7">
    <source>
        <dbReference type="EMBL" id="WQD37901.1"/>
    </source>
</evidence>
<sequence>MNEDRKRYLLLLIAEHDDQKGFDELFNFYFPGLVSFASNILKDRQLAEEIVEDVFVKLWLNRKTMVSIKSPSHYIYTAVKYASLSALKKHQTISLEDYPDDMGLSYSNPELVYISNENIGHITDAINQLPSRCRLIFRLIKEEGLKYEEVAQLLQLSVKTVESQMTIAIKKLTITIQQMLPDMAEHLLRKKA</sequence>
<organism evidence="7 8">
    <name type="scientific">Niabella yanshanensis</name>
    <dbReference type="NCBI Taxonomy" id="577386"/>
    <lineage>
        <taxon>Bacteria</taxon>
        <taxon>Pseudomonadati</taxon>
        <taxon>Bacteroidota</taxon>
        <taxon>Chitinophagia</taxon>
        <taxon>Chitinophagales</taxon>
        <taxon>Chitinophagaceae</taxon>
        <taxon>Niabella</taxon>
    </lineage>
</organism>
<evidence type="ECO:0000256" key="4">
    <source>
        <dbReference type="ARBA" id="ARBA00023163"/>
    </source>
</evidence>
<dbReference type="Gene3D" id="1.10.10.10">
    <property type="entry name" value="Winged helix-like DNA-binding domain superfamily/Winged helix DNA-binding domain"/>
    <property type="match status" value="1"/>
</dbReference>
<dbReference type="CDD" id="cd06171">
    <property type="entry name" value="Sigma70_r4"/>
    <property type="match status" value="1"/>
</dbReference>
<dbReference type="SUPFAM" id="SSF88659">
    <property type="entry name" value="Sigma3 and sigma4 domains of RNA polymerase sigma factors"/>
    <property type="match status" value="1"/>
</dbReference>
<proteinExistence type="inferred from homology"/>
<keyword evidence="4" id="KW-0804">Transcription</keyword>
<dbReference type="InterPro" id="IPR013249">
    <property type="entry name" value="RNA_pol_sigma70_r4_t2"/>
</dbReference>
<dbReference type="NCBIfam" id="TIGR02985">
    <property type="entry name" value="Sig70_bacteroi1"/>
    <property type="match status" value="1"/>
</dbReference>
<comment type="similarity">
    <text evidence="1">Belongs to the sigma-70 factor family. ECF subfamily.</text>
</comment>
<dbReference type="Pfam" id="PF04542">
    <property type="entry name" value="Sigma70_r2"/>
    <property type="match status" value="1"/>
</dbReference>